<dbReference type="STRING" id="142588.SAMN04488559_101118"/>
<reference evidence="3 4" key="1">
    <citation type="submission" date="2016-10" db="EMBL/GenBank/DDBJ databases">
        <authorList>
            <person name="de Groot N.N."/>
        </authorList>
    </citation>
    <scope>NUCLEOTIDE SEQUENCE [LARGE SCALE GENOMIC DNA]</scope>
    <source>
        <strain evidence="3 4">DSM 13760</strain>
    </source>
</reference>
<gene>
    <name evidence="3" type="ORF">SAMN04488559_101118</name>
</gene>
<dbReference type="OrthoDB" id="2366110at2"/>
<name>A0A1H9PU03_9LACT</name>
<dbReference type="RefSeq" id="WP_092649274.1">
    <property type="nucleotide sequence ID" value="NZ_FOHA01000001.1"/>
</dbReference>
<feature type="region of interest" description="Disordered" evidence="1">
    <location>
        <begin position="227"/>
        <end position="307"/>
    </location>
</feature>
<feature type="compositionally biased region" description="Polar residues" evidence="1">
    <location>
        <begin position="295"/>
        <end position="304"/>
    </location>
</feature>
<proteinExistence type="predicted"/>
<feature type="compositionally biased region" description="Low complexity" evidence="1">
    <location>
        <begin position="282"/>
        <end position="294"/>
    </location>
</feature>
<evidence type="ECO:0000313" key="3">
    <source>
        <dbReference type="EMBL" id="SER51325.1"/>
    </source>
</evidence>
<feature type="transmembrane region" description="Helical" evidence="2">
    <location>
        <begin position="7"/>
        <end position="25"/>
    </location>
</feature>
<dbReference type="Proteomes" id="UP000198948">
    <property type="component" value="Unassembled WGS sequence"/>
</dbReference>
<evidence type="ECO:0000256" key="2">
    <source>
        <dbReference type="SAM" id="Phobius"/>
    </source>
</evidence>
<keyword evidence="2" id="KW-1133">Transmembrane helix</keyword>
<evidence type="ECO:0000313" key="4">
    <source>
        <dbReference type="Proteomes" id="UP000198948"/>
    </source>
</evidence>
<keyword evidence="2" id="KW-0472">Membrane</keyword>
<organism evidence="3 4">
    <name type="scientific">Isobaculum melis</name>
    <dbReference type="NCBI Taxonomy" id="142588"/>
    <lineage>
        <taxon>Bacteria</taxon>
        <taxon>Bacillati</taxon>
        <taxon>Bacillota</taxon>
        <taxon>Bacilli</taxon>
        <taxon>Lactobacillales</taxon>
        <taxon>Carnobacteriaceae</taxon>
        <taxon>Isobaculum</taxon>
    </lineage>
</organism>
<accession>A0A1H9PU03</accession>
<sequence>MKPTLKIGITLGATLVILLGVVFWGSSRKTRYDLVDLDKSGIALDSQQDTFQFGKENILYRSWNHDQIIGEKSSDGGSILSSSSILFFEDQSVMFTQEVPIIDKEGLSEQTIPRKEYALSTNEYHADDSTIKEGSVVKLANREYYFNGNATLYVGDEKIKEVSRPLLLIDKTGSVVVYENEKKSRYLGHMVLKVNENTTLDVSSEEYKVAERTIDLASFGGTDNEKIVVAKTEDEKEESSVKEEEPKEKESAPAQSEKEREAAAPEERRKYQTDSPKWEENGQAGQGNQDQQTGSKNKPSPEESTTLDKVVDYEAALKKLEALNKKLTRQIPILRMGYIIPEVTSTKVKFSFVDPDNTLVGVTQIELIEKDSDKVVQTLDVSNLTNEVLLDGLEPKKDYYVTFRYQYDLGDEEGIQEVAIQSPDFTTQSVAALYKLRTVTSTSMDIMVSLDAKVDGIKGVNVMVTEVDGTDSYTIKANPNLLNQSGENLSIKGLKPETLYTFQVELDLVSGRKLVLNQSPRYETLMDTTLNAVTASLTEQQLLAVSYHWDSYSYALQEVDVQLQDTATNEMIPHQLVSQNEETLFIMPETKKKVTDVKVKLVMNTTHKEKSEAKTFTYDVPGTLNYDKQAELTFKKLPFEEQHSVEDTKTSEELVETGLTAKNDYELLFSMVPVAGNDEYKIVAERRLKEQENKLADYGIDSLAMLEEKGWRSFEENNFSITNSENITAAFRLTSLTYDAFEFRIAVYNHEGSLLFHVYPEKRMFQSTIE</sequence>
<dbReference type="EMBL" id="FOHA01000001">
    <property type="protein sequence ID" value="SER51325.1"/>
    <property type="molecule type" value="Genomic_DNA"/>
</dbReference>
<feature type="compositionally biased region" description="Basic and acidic residues" evidence="1">
    <location>
        <begin position="227"/>
        <end position="280"/>
    </location>
</feature>
<keyword evidence="2" id="KW-0812">Transmembrane</keyword>
<dbReference type="AlphaFoldDB" id="A0A1H9PU03"/>
<keyword evidence="4" id="KW-1185">Reference proteome</keyword>
<protein>
    <submittedName>
        <fullName evidence="3">Uncharacterized protein</fullName>
    </submittedName>
</protein>
<evidence type="ECO:0000256" key="1">
    <source>
        <dbReference type="SAM" id="MobiDB-lite"/>
    </source>
</evidence>